<dbReference type="Gene3D" id="1.25.40.10">
    <property type="entry name" value="Tetratricopeptide repeat domain"/>
    <property type="match status" value="3"/>
</dbReference>
<evidence type="ECO:0000256" key="2">
    <source>
        <dbReference type="ARBA" id="ARBA00022737"/>
    </source>
</evidence>
<dbReference type="AlphaFoldDB" id="A0AAV7EZB4"/>
<dbReference type="InterPro" id="IPR002885">
    <property type="entry name" value="PPR_rpt"/>
</dbReference>
<proteinExistence type="inferred from homology"/>
<evidence type="ECO:0000313" key="4">
    <source>
        <dbReference type="EMBL" id="KAG9452658.1"/>
    </source>
</evidence>
<evidence type="ECO:0000313" key="5">
    <source>
        <dbReference type="Proteomes" id="UP000825729"/>
    </source>
</evidence>
<feature type="repeat" description="PPR" evidence="3">
    <location>
        <begin position="195"/>
        <end position="229"/>
    </location>
</feature>
<protein>
    <recommendedName>
        <fullName evidence="6">Pentatricopeptide repeat-containing protein</fullName>
    </recommendedName>
</protein>
<feature type="repeat" description="PPR" evidence="3">
    <location>
        <begin position="406"/>
        <end position="440"/>
    </location>
</feature>
<sequence length="473" mass="53577">MELRHSDVPCAPTTSSSLNVRLPFVPEKWRRMERGPLFFVRSAKGSAETSKGLQRVSKKKLSHILISEAAVRNIQRKANATSKPSKLWPKAVLDALDESIQSNRWQSALKIFKLLRKQQWYVPKCQTYAKLLTMLGKSKQPEQAISLFRSMLSEGLTPTLDVYTSLVGAYGMSGLFDEAFHTIDEMKSVSECKPDIFTYTILINTCCKHHRFDLISKILNEMSYLGIECSAVTYNTIIDGYGKAGLFELMESSLSDMLESGQCLPDVFTLNSFIWAYGNSGVIEKMEKWYDEFQHMGVIPDVKTFNILIKSYGRVGMFDKLTSVLKFMKKRFFSPTIVTYNIIIEAYGKAGNIEMMDYFFQLMKHQGMKPNSITYSSLVSGYSKAGLLERITSIRRQIENSDVVMDTAFFNCLISAYGQAGQVETMEEVFTSMKECKCDPDTITFATMLHAYNSHGMVEASKELEFMMSGTSQ</sequence>
<dbReference type="PROSITE" id="PS51375">
    <property type="entry name" value="PPR"/>
    <property type="match status" value="8"/>
</dbReference>
<gene>
    <name evidence="4" type="ORF">H6P81_005562</name>
</gene>
<comment type="similarity">
    <text evidence="1">Belongs to the PPR family. P subfamily.</text>
</comment>
<dbReference type="GO" id="GO:0003729">
    <property type="term" value="F:mRNA binding"/>
    <property type="evidence" value="ECO:0007669"/>
    <property type="project" value="InterPro"/>
</dbReference>
<feature type="repeat" description="PPR" evidence="3">
    <location>
        <begin position="371"/>
        <end position="405"/>
    </location>
</feature>
<evidence type="ECO:0000256" key="1">
    <source>
        <dbReference type="ARBA" id="ARBA00007626"/>
    </source>
</evidence>
<dbReference type="Proteomes" id="UP000825729">
    <property type="component" value="Unassembled WGS sequence"/>
</dbReference>
<organism evidence="4 5">
    <name type="scientific">Aristolochia fimbriata</name>
    <name type="common">White veined hardy Dutchman's pipe vine</name>
    <dbReference type="NCBI Taxonomy" id="158543"/>
    <lineage>
        <taxon>Eukaryota</taxon>
        <taxon>Viridiplantae</taxon>
        <taxon>Streptophyta</taxon>
        <taxon>Embryophyta</taxon>
        <taxon>Tracheophyta</taxon>
        <taxon>Spermatophyta</taxon>
        <taxon>Magnoliopsida</taxon>
        <taxon>Magnoliidae</taxon>
        <taxon>Piperales</taxon>
        <taxon>Aristolochiaceae</taxon>
        <taxon>Aristolochia</taxon>
    </lineage>
</organism>
<dbReference type="InterPro" id="IPR044179">
    <property type="entry name" value="PPR5-like"/>
</dbReference>
<dbReference type="PANTHER" id="PTHR47874:SF6">
    <property type="entry name" value="PENTATRICOPEPTIDE REPEAT-CONTAINING PROTEIN"/>
    <property type="match status" value="1"/>
</dbReference>
<accession>A0AAV7EZB4</accession>
<keyword evidence="2" id="KW-0677">Repeat</keyword>
<evidence type="ECO:0008006" key="6">
    <source>
        <dbReference type="Google" id="ProtNLM"/>
    </source>
</evidence>
<dbReference type="Pfam" id="PF01535">
    <property type="entry name" value="PPR"/>
    <property type="match status" value="2"/>
</dbReference>
<evidence type="ECO:0000256" key="3">
    <source>
        <dbReference type="PROSITE-ProRule" id="PRU00708"/>
    </source>
</evidence>
<feature type="repeat" description="PPR" evidence="3">
    <location>
        <begin position="230"/>
        <end position="264"/>
    </location>
</feature>
<feature type="repeat" description="PPR" evidence="3">
    <location>
        <begin position="124"/>
        <end position="158"/>
    </location>
</feature>
<feature type="repeat" description="PPR" evidence="3">
    <location>
        <begin position="266"/>
        <end position="300"/>
    </location>
</feature>
<comment type="caution">
    <text evidence="4">The sequence shown here is derived from an EMBL/GenBank/DDBJ whole genome shotgun (WGS) entry which is preliminary data.</text>
</comment>
<dbReference type="PANTHER" id="PTHR47874">
    <property type="entry name" value="EXPRESSED PROTEIN"/>
    <property type="match status" value="1"/>
</dbReference>
<dbReference type="NCBIfam" id="TIGR00756">
    <property type="entry name" value="PPR"/>
    <property type="match status" value="7"/>
</dbReference>
<dbReference type="Pfam" id="PF13041">
    <property type="entry name" value="PPR_2"/>
    <property type="match status" value="4"/>
</dbReference>
<name>A0AAV7EZB4_ARIFI</name>
<keyword evidence="5" id="KW-1185">Reference proteome</keyword>
<feature type="repeat" description="PPR" evidence="3">
    <location>
        <begin position="336"/>
        <end position="370"/>
    </location>
</feature>
<feature type="repeat" description="PPR" evidence="3">
    <location>
        <begin position="301"/>
        <end position="335"/>
    </location>
</feature>
<dbReference type="InterPro" id="IPR011990">
    <property type="entry name" value="TPR-like_helical_dom_sf"/>
</dbReference>
<reference evidence="4 5" key="1">
    <citation type="submission" date="2021-07" db="EMBL/GenBank/DDBJ databases">
        <title>The Aristolochia fimbriata genome: insights into angiosperm evolution, floral development and chemical biosynthesis.</title>
        <authorList>
            <person name="Jiao Y."/>
        </authorList>
    </citation>
    <scope>NUCLEOTIDE SEQUENCE [LARGE SCALE GENOMIC DNA]</scope>
    <source>
        <strain evidence="4">IBCAS-2021</strain>
        <tissue evidence="4">Leaf</tissue>
    </source>
</reference>
<dbReference type="EMBL" id="JAINDJ010000003">
    <property type="protein sequence ID" value="KAG9452658.1"/>
    <property type="molecule type" value="Genomic_DNA"/>
</dbReference>